<dbReference type="InterPro" id="IPR001279">
    <property type="entry name" value="Metallo-B-lactamas"/>
</dbReference>
<dbReference type="InterPro" id="IPR050855">
    <property type="entry name" value="NDM-1-like"/>
</dbReference>
<evidence type="ECO:0000259" key="1">
    <source>
        <dbReference type="SMART" id="SM00849"/>
    </source>
</evidence>
<reference evidence="2" key="1">
    <citation type="journal article" date="2014" name="Int. J. Syst. Evol. Microbiol.">
        <title>Complete genome sequence of Corynebacterium casei LMG S-19264T (=DSM 44701T), isolated from a smear-ripened cheese.</title>
        <authorList>
            <consortium name="US DOE Joint Genome Institute (JGI-PGF)"/>
            <person name="Walter F."/>
            <person name="Albersmeier A."/>
            <person name="Kalinowski J."/>
            <person name="Ruckert C."/>
        </authorList>
    </citation>
    <scope>NUCLEOTIDE SEQUENCE</scope>
    <source>
        <strain evidence="2">CGMCC 1.10998</strain>
    </source>
</reference>
<protein>
    <submittedName>
        <fullName evidence="2">Oxidoreductase</fullName>
    </submittedName>
</protein>
<dbReference type="SMART" id="SM00849">
    <property type="entry name" value="Lactamase_B"/>
    <property type="match status" value="1"/>
</dbReference>
<dbReference type="Gene3D" id="3.60.15.10">
    <property type="entry name" value="Ribonuclease Z/Hydroxyacylglutathione hydrolase-like"/>
    <property type="match status" value="1"/>
</dbReference>
<name>A0A916V203_9BURK</name>
<dbReference type="Pfam" id="PF00753">
    <property type="entry name" value="Lactamase_B"/>
    <property type="match status" value="1"/>
</dbReference>
<evidence type="ECO:0000313" key="3">
    <source>
        <dbReference type="Proteomes" id="UP000637423"/>
    </source>
</evidence>
<feature type="domain" description="Metallo-beta-lactamase" evidence="1">
    <location>
        <begin position="39"/>
        <end position="228"/>
    </location>
</feature>
<accession>A0A916V203</accession>
<comment type="caution">
    <text evidence="2">The sequence shown here is derived from an EMBL/GenBank/DDBJ whole genome shotgun (WGS) entry which is preliminary data.</text>
</comment>
<gene>
    <name evidence="2" type="ORF">GCM10011396_52490</name>
</gene>
<dbReference type="Proteomes" id="UP000637423">
    <property type="component" value="Unassembled WGS sequence"/>
</dbReference>
<dbReference type="CDD" id="cd16282">
    <property type="entry name" value="metallo-hydrolase-like_MBL-fold"/>
    <property type="match status" value="1"/>
</dbReference>
<dbReference type="SUPFAM" id="SSF56281">
    <property type="entry name" value="Metallo-hydrolase/oxidoreductase"/>
    <property type="match status" value="1"/>
</dbReference>
<organism evidence="2 3">
    <name type="scientific">Undibacterium terreum</name>
    <dbReference type="NCBI Taxonomy" id="1224302"/>
    <lineage>
        <taxon>Bacteria</taxon>
        <taxon>Pseudomonadati</taxon>
        <taxon>Pseudomonadota</taxon>
        <taxon>Betaproteobacteria</taxon>
        <taxon>Burkholderiales</taxon>
        <taxon>Oxalobacteraceae</taxon>
        <taxon>Undibacterium</taxon>
    </lineage>
</organism>
<dbReference type="PANTHER" id="PTHR42951:SF20">
    <property type="entry name" value="BETA LACTAMASE"/>
    <property type="match status" value="1"/>
</dbReference>
<reference evidence="2" key="2">
    <citation type="submission" date="2020-09" db="EMBL/GenBank/DDBJ databases">
        <authorList>
            <person name="Sun Q."/>
            <person name="Zhou Y."/>
        </authorList>
    </citation>
    <scope>NUCLEOTIDE SEQUENCE</scope>
    <source>
        <strain evidence="2">CGMCC 1.10998</strain>
    </source>
</reference>
<keyword evidence="3" id="KW-1185">Reference proteome</keyword>
<evidence type="ECO:0000313" key="2">
    <source>
        <dbReference type="EMBL" id="GGC98420.1"/>
    </source>
</evidence>
<dbReference type="AlphaFoldDB" id="A0A916V203"/>
<sequence length="326" mass="35983">MSNADSSTKKFASQADLEAKKTSFIKLSDNAYAYTAEGDPNSGVIIGDDSVMVIDTTATPLMAKDLIRNIRSVTDKPIKYVVLSHYHAVRVLGASAYFDEGAQQVIASRGTYEMIVERGAQDMQSEIERFPRLFSGVESVPGLTWPTMVFEKEMTIFMGKLEVRLTHIGMGHTKGDTIAWIPSQKICFSGDLVEYEAAAYTGDAQLEEWPATLEALRAMQAEKLVPGRGPALLTPAQVNQGLDYTKDFVTTLLQSAKESVAAGMTLKQAMAHTRKVMDPKFGHVFIYEHCLPFDVTRAVDEAQGIKHPRIWTAARDQEMWHGLQAG</sequence>
<dbReference type="EMBL" id="BMED01000007">
    <property type="protein sequence ID" value="GGC98420.1"/>
    <property type="molecule type" value="Genomic_DNA"/>
</dbReference>
<dbReference type="PANTHER" id="PTHR42951">
    <property type="entry name" value="METALLO-BETA-LACTAMASE DOMAIN-CONTAINING"/>
    <property type="match status" value="1"/>
</dbReference>
<dbReference type="RefSeq" id="WP_188569113.1">
    <property type="nucleotide sequence ID" value="NZ_BMED01000007.1"/>
</dbReference>
<dbReference type="InterPro" id="IPR036866">
    <property type="entry name" value="RibonucZ/Hydroxyglut_hydro"/>
</dbReference>
<proteinExistence type="predicted"/>